<keyword evidence="1" id="KW-0812">Transmembrane</keyword>
<dbReference type="Gramene" id="TraesCS1A02G057600.1">
    <property type="protein sequence ID" value="TraesCS1A02G057600.1"/>
    <property type="gene ID" value="TraesCS1A02G057600"/>
</dbReference>
<name>A0A3B5XUC2_WHEAT</name>
<organism evidence="3">
    <name type="scientific">Triticum aestivum</name>
    <name type="common">Wheat</name>
    <dbReference type="NCBI Taxonomy" id="4565"/>
    <lineage>
        <taxon>Eukaryota</taxon>
        <taxon>Viridiplantae</taxon>
        <taxon>Streptophyta</taxon>
        <taxon>Embryophyta</taxon>
        <taxon>Tracheophyta</taxon>
        <taxon>Spermatophyta</taxon>
        <taxon>Magnoliopsida</taxon>
        <taxon>Liliopsida</taxon>
        <taxon>Poales</taxon>
        <taxon>Poaceae</taxon>
        <taxon>BOP clade</taxon>
        <taxon>Pooideae</taxon>
        <taxon>Triticodae</taxon>
        <taxon>Triticeae</taxon>
        <taxon>Triticinae</taxon>
        <taxon>Triticum</taxon>
    </lineage>
</organism>
<evidence type="ECO:0000259" key="2">
    <source>
        <dbReference type="PROSITE" id="PS52045"/>
    </source>
</evidence>
<evidence type="ECO:0000256" key="1">
    <source>
        <dbReference type="SAM" id="Phobius"/>
    </source>
</evidence>
<evidence type="ECO:0000313" key="4">
    <source>
        <dbReference type="Proteomes" id="UP000019116"/>
    </source>
</evidence>
<reference evidence="3" key="2">
    <citation type="submission" date="2018-10" db="UniProtKB">
        <authorList>
            <consortium name="EnsemblPlants"/>
        </authorList>
    </citation>
    <scope>IDENTIFICATION</scope>
</reference>
<dbReference type="EnsemblPlants" id="TraesCS1A02G057600.1">
    <property type="protein sequence ID" value="TraesCS1A02G057600.1"/>
    <property type="gene ID" value="TraesCS1A02G057600"/>
</dbReference>
<dbReference type="Gramene" id="TraesCAD_scaffold_011818_01G000100.1">
    <property type="protein sequence ID" value="TraesCAD_scaffold_011818_01G000100.1"/>
    <property type="gene ID" value="TraesCAD_scaffold_011818_01G000100"/>
</dbReference>
<dbReference type="PANTHER" id="PTHR31589">
    <property type="entry name" value="PROTEIN, PUTATIVE (DUF239)-RELATED-RELATED"/>
    <property type="match status" value="1"/>
</dbReference>
<accession>A0A3B5XUC2</accession>
<keyword evidence="4" id="KW-1185">Reference proteome</keyword>
<dbReference type="OMA" id="FMNISHR"/>
<dbReference type="Proteomes" id="UP000019116">
    <property type="component" value="Chromosome 1A"/>
</dbReference>
<keyword evidence="1" id="KW-1133">Transmembrane helix</keyword>
<dbReference type="Gramene" id="TraesRN1A0100158200.1">
    <property type="protein sequence ID" value="TraesRN1A0100158200.1"/>
    <property type="gene ID" value="TraesRN1A0100158200"/>
</dbReference>
<sequence length="338" mass="36469">MTFLQACCTLHRLHIFEMFRVTSLMLPTIALCIFLLAHQGFGSRLRPTIQEVNDPLVKGLPYAPIKQNLTSLKPNSHGTAHPLEGPGPEEVTYIIAHQTSVGGPNDNYYGLQAITDVYGHDLKTGQLSATIIWVHHTGDGSKSSLNTIQVGWHIHPERYGDTRTHLFAYWTRDGYETTGCFNRDCPGFITAKGATVSLGAIIDPVSDLNGGSLQNVTLKLLKEKTSGDWWVYYGFNSVPTAVGYYPSSLFTNLAKIANTVSFGAYVSVDRAQPTPPLGSGASPNDGQGHAASFSDMQTIDVDGTGKPIMEDLPSVAKCYSIAPVSHGKFFYGGPGGCA</sequence>
<feature type="domain" description="Neprosin PEP catalytic" evidence="2">
    <location>
        <begin position="85"/>
        <end position="338"/>
    </location>
</feature>
<dbReference type="OrthoDB" id="581543at2759"/>
<protein>
    <recommendedName>
        <fullName evidence="2">Neprosin PEP catalytic domain-containing protein</fullName>
    </recommendedName>
</protein>
<dbReference type="Gramene" id="TraesCLE_scaffold_006731_01G000100.1">
    <property type="protein sequence ID" value="TraesCLE_scaffold_006731_01G000100.1"/>
    <property type="gene ID" value="TraesCLE_scaffold_006731_01G000100"/>
</dbReference>
<dbReference type="Gramene" id="TraesROB_scaffold_030024_01G000100.1">
    <property type="protein sequence ID" value="TraesROB_scaffold_030024_01G000100.1"/>
    <property type="gene ID" value="TraesROB_scaffold_030024_01G000100"/>
</dbReference>
<dbReference type="AlphaFoldDB" id="A0A3B5XUC2"/>
<reference evidence="3" key="1">
    <citation type="submission" date="2018-08" db="EMBL/GenBank/DDBJ databases">
        <authorList>
            <person name="Rossello M."/>
        </authorList>
    </citation>
    <scope>NUCLEOTIDE SEQUENCE [LARGE SCALE GENOMIC DNA]</scope>
    <source>
        <strain evidence="3">cv. Chinese Spring</strain>
    </source>
</reference>
<dbReference type="PANTHER" id="PTHR31589:SF190">
    <property type="entry name" value="NEPROSIN DOMAIN-CONTAINING PROTEIN"/>
    <property type="match status" value="1"/>
</dbReference>
<dbReference type="Gramene" id="TraesCS1A03G0140000.1">
    <property type="protein sequence ID" value="TraesCS1A03G0140000.1.CDS"/>
    <property type="gene ID" value="TraesCS1A03G0140000"/>
</dbReference>
<dbReference type="Gramene" id="TraesWEE_scaffold_004528_01G000100.1">
    <property type="protein sequence ID" value="TraesWEE_scaffold_004528_01G000100.1"/>
    <property type="gene ID" value="TraesWEE_scaffold_004528_01G000100"/>
</dbReference>
<evidence type="ECO:0000313" key="3">
    <source>
        <dbReference type="EnsemblPlants" id="TraesCS1A02G057600.1"/>
    </source>
</evidence>
<dbReference type="Gene3D" id="3.90.1320.10">
    <property type="entry name" value="Outer-capsid protein sigma 3, large lobe"/>
    <property type="match status" value="1"/>
</dbReference>
<dbReference type="InterPro" id="IPR004314">
    <property type="entry name" value="Neprosin"/>
</dbReference>
<dbReference type="SMR" id="A0A3B5XUC2"/>
<keyword evidence="1" id="KW-0472">Membrane</keyword>
<proteinExistence type="predicted"/>
<dbReference type="InterPro" id="IPR053168">
    <property type="entry name" value="Glutamic_endopeptidase"/>
</dbReference>
<dbReference type="PROSITE" id="PS52045">
    <property type="entry name" value="NEPROSIN_PEP_CD"/>
    <property type="match status" value="1"/>
</dbReference>
<dbReference type="STRING" id="4565.A0A3B5XUC2"/>
<feature type="transmembrane region" description="Helical" evidence="1">
    <location>
        <begin position="21"/>
        <end position="41"/>
    </location>
</feature>
<dbReference type="Pfam" id="PF03080">
    <property type="entry name" value="Neprosin"/>
    <property type="match status" value="1"/>
</dbReference>